<keyword evidence="1" id="KW-1133">Transmembrane helix</keyword>
<sequence>MKLSNKNFHKICKDAGIDVTTLSWRQQIEILTVLLSWIPLLMGAYHMGVYCVDGIVSVLFGVKEIVILTIELFF</sequence>
<keyword evidence="1" id="KW-0812">Transmembrane</keyword>
<feature type="transmembrane region" description="Helical" evidence="1">
    <location>
        <begin position="30"/>
        <end position="48"/>
    </location>
</feature>
<proteinExistence type="predicted"/>
<dbReference type="OrthoDB" id="7808355at2759"/>
<evidence type="ECO:0000313" key="2">
    <source>
        <dbReference type="Proteomes" id="UP000504634"/>
    </source>
</evidence>
<evidence type="ECO:0000313" key="3">
    <source>
        <dbReference type="RefSeq" id="XP_030377743.1"/>
    </source>
</evidence>
<dbReference type="AlphaFoldDB" id="A0A6J2TRK7"/>
<protein>
    <submittedName>
        <fullName evidence="3">Uncharacterized protein LOC115626497</fullName>
    </submittedName>
</protein>
<dbReference type="RefSeq" id="XP_030377743.1">
    <property type="nucleotide sequence ID" value="XM_030521883.1"/>
</dbReference>
<dbReference type="GeneID" id="115626497"/>
<keyword evidence="2" id="KW-1185">Reference proteome</keyword>
<accession>A0A6J2TRK7</accession>
<evidence type="ECO:0000256" key="1">
    <source>
        <dbReference type="SAM" id="Phobius"/>
    </source>
</evidence>
<keyword evidence="1" id="KW-0472">Membrane</keyword>
<reference evidence="3" key="1">
    <citation type="submission" date="2025-08" db="UniProtKB">
        <authorList>
            <consortium name="RefSeq"/>
        </authorList>
    </citation>
    <scope>IDENTIFICATION</scope>
    <source>
        <strain evidence="3">11010-0011.00</strain>
        <tissue evidence="3">Whole body</tissue>
    </source>
</reference>
<organism evidence="2 3">
    <name type="scientific">Drosophila lebanonensis</name>
    <name type="common">Fruit fly</name>
    <name type="synonym">Scaptodrosophila lebanonensis</name>
    <dbReference type="NCBI Taxonomy" id="7225"/>
    <lineage>
        <taxon>Eukaryota</taxon>
        <taxon>Metazoa</taxon>
        <taxon>Ecdysozoa</taxon>
        <taxon>Arthropoda</taxon>
        <taxon>Hexapoda</taxon>
        <taxon>Insecta</taxon>
        <taxon>Pterygota</taxon>
        <taxon>Neoptera</taxon>
        <taxon>Endopterygota</taxon>
        <taxon>Diptera</taxon>
        <taxon>Brachycera</taxon>
        <taxon>Muscomorpha</taxon>
        <taxon>Ephydroidea</taxon>
        <taxon>Drosophilidae</taxon>
        <taxon>Scaptodrosophila</taxon>
    </lineage>
</organism>
<dbReference type="Proteomes" id="UP000504634">
    <property type="component" value="Unplaced"/>
</dbReference>
<name>A0A6J2TRK7_DROLE</name>
<gene>
    <name evidence="3" type="primary">LOC115626497</name>
</gene>